<dbReference type="SUPFAM" id="SSF46785">
    <property type="entry name" value="Winged helix' DNA-binding domain"/>
    <property type="match status" value="1"/>
</dbReference>
<dbReference type="GO" id="GO:0003700">
    <property type="term" value="F:DNA-binding transcription factor activity"/>
    <property type="evidence" value="ECO:0007669"/>
    <property type="project" value="InterPro"/>
</dbReference>
<dbReference type="Gene3D" id="1.10.10.10">
    <property type="entry name" value="Winged helix-like DNA-binding domain superfamily/Winged helix DNA-binding domain"/>
    <property type="match status" value="1"/>
</dbReference>
<dbReference type="GO" id="GO:0006950">
    <property type="term" value="P:response to stress"/>
    <property type="evidence" value="ECO:0007669"/>
    <property type="project" value="TreeGrafter"/>
</dbReference>
<sequence>MPQSLPFRSPEQVAQVACGVSELLEVLWGRGQAAALAGPLPPSQFRALTVIEGHQRVNQRTLGAALGSRPSSVSRLCDRLEAAGLVERVASPTSRREVDLRLSRRGAAVLDEFRASRARELEAVLRSMAPAELSTLVKGLEQFQEAAAAHIGLLDAGPGPEGQTEATA</sequence>
<dbReference type="InterPro" id="IPR036390">
    <property type="entry name" value="WH_DNA-bd_sf"/>
</dbReference>
<evidence type="ECO:0000256" key="1">
    <source>
        <dbReference type="ARBA" id="ARBA00023015"/>
    </source>
</evidence>
<feature type="domain" description="HTH marR-type" evidence="4">
    <location>
        <begin position="10"/>
        <end position="145"/>
    </location>
</feature>
<dbReference type="KEGG" id="stac:ABII15_36500"/>
<keyword evidence="2" id="KW-0238">DNA-binding</keyword>
<protein>
    <submittedName>
        <fullName evidence="5">MarR family transcriptional regulator</fullName>
    </submittedName>
</protein>
<dbReference type="PANTHER" id="PTHR33164">
    <property type="entry name" value="TRANSCRIPTIONAL REGULATOR, MARR FAMILY"/>
    <property type="match status" value="1"/>
</dbReference>
<evidence type="ECO:0000256" key="2">
    <source>
        <dbReference type="ARBA" id="ARBA00023125"/>
    </source>
</evidence>
<name>A0AAU8J3V0_9ACTN</name>
<dbReference type="PROSITE" id="PS50995">
    <property type="entry name" value="HTH_MARR_2"/>
    <property type="match status" value="1"/>
</dbReference>
<organism evidence="5">
    <name type="scientific">Streptomyces tabacisoli</name>
    <dbReference type="NCBI Taxonomy" id="3156398"/>
    <lineage>
        <taxon>Bacteria</taxon>
        <taxon>Bacillati</taxon>
        <taxon>Actinomycetota</taxon>
        <taxon>Actinomycetes</taxon>
        <taxon>Kitasatosporales</taxon>
        <taxon>Streptomycetaceae</taxon>
        <taxon>Streptomyces</taxon>
    </lineage>
</organism>
<dbReference type="Pfam" id="PF12802">
    <property type="entry name" value="MarR_2"/>
    <property type="match status" value="1"/>
</dbReference>
<dbReference type="AlphaFoldDB" id="A0AAU8J3V0"/>
<dbReference type="InterPro" id="IPR036388">
    <property type="entry name" value="WH-like_DNA-bd_sf"/>
</dbReference>
<dbReference type="SMART" id="SM00347">
    <property type="entry name" value="HTH_MARR"/>
    <property type="match status" value="1"/>
</dbReference>
<keyword evidence="1" id="KW-0805">Transcription regulation</keyword>
<evidence type="ECO:0000259" key="4">
    <source>
        <dbReference type="PROSITE" id="PS50995"/>
    </source>
</evidence>
<dbReference type="InterPro" id="IPR023187">
    <property type="entry name" value="Tscrpt_reg_MarR-type_CS"/>
</dbReference>
<dbReference type="RefSeq" id="WP_353946571.1">
    <property type="nucleotide sequence ID" value="NZ_CP159534.1"/>
</dbReference>
<dbReference type="GO" id="GO:0003677">
    <property type="term" value="F:DNA binding"/>
    <property type="evidence" value="ECO:0007669"/>
    <property type="project" value="UniProtKB-KW"/>
</dbReference>
<keyword evidence="3" id="KW-0804">Transcription</keyword>
<gene>
    <name evidence="5" type="ORF">ABII15_36500</name>
</gene>
<accession>A0AAU8J3V0</accession>
<dbReference type="EMBL" id="CP159534">
    <property type="protein sequence ID" value="XCJ75137.1"/>
    <property type="molecule type" value="Genomic_DNA"/>
</dbReference>
<evidence type="ECO:0000256" key="3">
    <source>
        <dbReference type="ARBA" id="ARBA00023163"/>
    </source>
</evidence>
<proteinExistence type="predicted"/>
<dbReference type="InterPro" id="IPR000835">
    <property type="entry name" value="HTH_MarR-typ"/>
</dbReference>
<dbReference type="PROSITE" id="PS01117">
    <property type="entry name" value="HTH_MARR_1"/>
    <property type="match status" value="1"/>
</dbReference>
<reference evidence="5" key="1">
    <citation type="submission" date="2024-06" db="EMBL/GenBank/DDBJ databases">
        <title>Streptomyces sp. strain HUAS MG91 genome sequences.</title>
        <authorList>
            <person name="Mo P."/>
        </authorList>
    </citation>
    <scope>NUCLEOTIDE SEQUENCE</scope>
    <source>
        <strain evidence="5">HUAS MG91</strain>
    </source>
</reference>
<dbReference type="PANTHER" id="PTHR33164:SF43">
    <property type="entry name" value="HTH-TYPE TRANSCRIPTIONAL REPRESSOR YETL"/>
    <property type="match status" value="1"/>
</dbReference>
<dbReference type="InterPro" id="IPR039422">
    <property type="entry name" value="MarR/SlyA-like"/>
</dbReference>
<evidence type="ECO:0000313" key="5">
    <source>
        <dbReference type="EMBL" id="XCJ75137.1"/>
    </source>
</evidence>